<gene>
    <name evidence="6" type="primary">frmA_1</name>
    <name evidence="6" type="ORF">Lmac_0668</name>
</gene>
<feature type="domain" description="Alcohol dehydrogenase-like C-terminal" evidence="4">
    <location>
        <begin position="196"/>
        <end position="266"/>
    </location>
</feature>
<dbReference type="EMBL" id="LNYL01000018">
    <property type="protein sequence ID" value="KTD30171.1"/>
    <property type="molecule type" value="Genomic_DNA"/>
</dbReference>
<evidence type="ECO:0000313" key="6">
    <source>
        <dbReference type="EMBL" id="KTD30171.1"/>
    </source>
</evidence>
<dbReference type="InterPro" id="IPR013154">
    <property type="entry name" value="ADH-like_N"/>
</dbReference>
<keyword evidence="3" id="KW-0862">Zinc</keyword>
<proteinExistence type="predicted"/>
<evidence type="ECO:0000313" key="7">
    <source>
        <dbReference type="Proteomes" id="UP000054908"/>
    </source>
</evidence>
<dbReference type="InterPro" id="IPR011032">
    <property type="entry name" value="GroES-like_sf"/>
</dbReference>
<dbReference type="Pfam" id="PF00107">
    <property type="entry name" value="ADH_zinc_N"/>
    <property type="match status" value="1"/>
</dbReference>
<sequence>MKALCWHGKHDVQIENVPDPQMINERDAIVKITATAICGSDLHLYNGLMPTMESGDILGHEFMGEVVDVHKSNKKLKIGDKVVVPFTISCGKCSYCKRHLYSLCECSNPNAELAKKQLGQSPAGLFGYSHLLGGFSGGQAEYARVPFSDVGPIVVPKEIPDEKVLFLSDIFPTGYMAAENCNIKAGDTVAVWGCGPVGQFTLQSARMLGAERVIAIDCIAERLKLAEKLAQAETINFEKEDVYEALMVMTKGKGPDHCIDAVGCEAHVGPKLDSIIDRVKQATYLATDRAHVLREAIKCCAKAGTISIPGVYIGNLDNIPLGAAMNKGLTFKMGQTHVPRYLKLLLKAILDEKIDPSKIITHRIKLNKAPDAYHTFNERSNGCIKVVMTP</sequence>
<keyword evidence="2" id="KW-0479">Metal-binding</keyword>
<evidence type="ECO:0000256" key="2">
    <source>
        <dbReference type="ARBA" id="ARBA00022723"/>
    </source>
</evidence>
<reference evidence="6 7" key="1">
    <citation type="submission" date="2015-11" db="EMBL/GenBank/DDBJ databases">
        <title>Genomic analysis of 38 Legionella species identifies large and diverse effector repertoires.</title>
        <authorList>
            <person name="Burstein D."/>
            <person name="Amaro F."/>
            <person name="Zusman T."/>
            <person name="Lifshitz Z."/>
            <person name="Cohen O."/>
            <person name="Gilbert J.A."/>
            <person name="Pupko T."/>
            <person name="Shuman H.A."/>
            <person name="Segal G."/>
        </authorList>
    </citation>
    <scope>NUCLEOTIDE SEQUENCE [LARGE SCALE GENOMIC DNA]</scope>
    <source>
        <strain evidence="6 7">PX-1-G2-E2</strain>
    </source>
</reference>
<keyword evidence="6" id="KW-0560">Oxidoreductase</keyword>
<dbReference type="Gene3D" id="3.40.50.720">
    <property type="entry name" value="NAD(P)-binding Rossmann-like Domain"/>
    <property type="match status" value="1"/>
</dbReference>
<comment type="caution">
    <text evidence="6">The sequence shown here is derived from an EMBL/GenBank/DDBJ whole genome shotgun (WGS) entry which is preliminary data.</text>
</comment>
<dbReference type="CDD" id="cd08283">
    <property type="entry name" value="FDH_like_1"/>
    <property type="match status" value="1"/>
</dbReference>
<feature type="domain" description="Alcohol dehydrogenase-like N-terminal" evidence="5">
    <location>
        <begin position="25"/>
        <end position="152"/>
    </location>
</feature>
<evidence type="ECO:0000256" key="1">
    <source>
        <dbReference type="ARBA" id="ARBA00001947"/>
    </source>
</evidence>
<evidence type="ECO:0000259" key="5">
    <source>
        <dbReference type="Pfam" id="PF08240"/>
    </source>
</evidence>
<dbReference type="OrthoDB" id="9773078at2"/>
<dbReference type="PANTHER" id="PTHR42813">
    <property type="entry name" value="ZINC-TYPE ALCOHOL DEHYDROGENASE-LIKE"/>
    <property type="match status" value="1"/>
</dbReference>
<keyword evidence="7" id="KW-1185">Reference proteome</keyword>
<dbReference type="PANTHER" id="PTHR42813:SF2">
    <property type="entry name" value="DEHYDROGENASE, ZINC-CONTAINING, PUTATIVE (AFU_ORTHOLOGUE AFUA_2G02810)-RELATED"/>
    <property type="match status" value="1"/>
</dbReference>
<dbReference type="Gene3D" id="3.90.180.10">
    <property type="entry name" value="Medium-chain alcohol dehydrogenases, catalytic domain"/>
    <property type="match status" value="1"/>
</dbReference>
<dbReference type="Proteomes" id="UP000054908">
    <property type="component" value="Unassembled WGS sequence"/>
</dbReference>
<dbReference type="InterPro" id="IPR036291">
    <property type="entry name" value="NAD(P)-bd_dom_sf"/>
</dbReference>
<evidence type="ECO:0000259" key="4">
    <source>
        <dbReference type="Pfam" id="PF00107"/>
    </source>
</evidence>
<dbReference type="EC" id="1.1.1.1" evidence="6"/>
<organism evidence="6 7">
    <name type="scientific">Legionella maceachernii</name>
    <dbReference type="NCBI Taxonomy" id="466"/>
    <lineage>
        <taxon>Bacteria</taxon>
        <taxon>Pseudomonadati</taxon>
        <taxon>Pseudomonadota</taxon>
        <taxon>Gammaproteobacteria</taxon>
        <taxon>Legionellales</taxon>
        <taxon>Legionellaceae</taxon>
        <taxon>Legionella</taxon>
    </lineage>
</organism>
<evidence type="ECO:0000256" key="3">
    <source>
        <dbReference type="ARBA" id="ARBA00022833"/>
    </source>
</evidence>
<dbReference type="RefSeq" id="WP_058451493.1">
    <property type="nucleotide sequence ID" value="NZ_CAAAIB010000003.1"/>
</dbReference>
<name>A0A0W0WCU1_9GAMM</name>
<dbReference type="AlphaFoldDB" id="A0A0W0WCU1"/>
<dbReference type="Pfam" id="PF08240">
    <property type="entry name" value="ADH_N"/>
    <property type="match status" value="1"/>
</dbReference>
<accession>A0A0W0WCU1</accession>
<comment type="cofactor">
    <cofactor evidence="1">
        <name>Zn(2+)</name>
        <dbReference type="ChEBI" id="CHEBI:29105"/>
    </cofactor>
</comment>
<dbReference type="InterPro" id="IPR013149">
    <property type="entry name" value="ADH-like_C"/>
</dbReference>
<protein>
    <submittedName>
        <fullName evidence="6">Alcohol dehydrogenase</fullName>
        <ecNumber evidence="6">1.1.1.1</ecNumber>
    </submittedName>
</protein>
<dbReference type="GO" id="GO:0004022">
    <property type="term" value="F:alcohol dehydrogenase (NAD+) activity"/>
    <property type="evidence" value="ECO:0007669"/>
    <property type="project" value="UniProtKB-EC"/>
</dbReference>
<dbReference type="SUPFAM" id="SSF51735">
    <property type="entry name" value="NAD(P)-binding Rossmann-fold domains"/>
    <property type="match status" value="1"/>
</dbReference>
<dbReference type="SUPFAM" id="SSF50129">
    <property type="entry name" value="GroES-like"/>
    <property type="match status" value="1"/>
</dbReference>
<dbReference type="GO" id="GO:0046872">
    <property type="term" value="F:metal ion binding"/>
    <property type="evidence" value="ECO:0007669"/>
    <property type="project" value="UniProtKB-KW"/>
</dbReference>
<dbReference type="PATRIC" id="fig|466.6.peg.721"/>
<dbReference type="STRING" id="466.Lmac_0668"/>